<evidence type="ECO:0000313" key="2">
    <source>
        <dbReference type="EMBL" id="MFC0542015.1"/>
    </source>
</evidence>
<evidence type="ECO:0000259" key="1">
    <source>
        <dbReference type="Pfam" id="PF12697"/>
    </source>
</evidence>
<proteinExistence type="predicted"/>
<dbReference type="InterPro" id="IPR000073">
    <property type="entry name" value="AB_hydrolase_1"/>
</dbReference>
<reference evidence="2 3" key="1">
    <citation type="submission" date="2024-09" db="EMBL/GenBank/DDBJ databases">
        <authorList>
            <person name="Sun Q."/>
            <person name="Mori K."/>
        </authorList>
    </citation>
    <scope>NUCLEOTIDE SEQUENCE [LARGE SCALE GENOMIC DNA]</scope>
    <source>
        <strain evidence="2 3">TBRC 1432</strain>
    </source>
</reference>
<dbReference type="PRINTS" id="PR00111">
    <property type="entry name" value="ABHYDROLASE"/>
</dbReference>
<sequence>MTRPAPWTFAERWGAKGWITDIDGPVHWIDFGGEGDGPPIVFVHGLGGSHLNWALVGSALAQGRRAVALDLRGFGLTPGSPRSTTIRSNVRLVDAFIREIVGGPAVLVGNSMGGVISVLQTHNTPSSVAGLVLVDPALPPVSTRPDLRVAGMFATYLLPGLGELYMRLAQSRLPARQQVRRMHGLVFADPRRVDPKLEEASIALVEQRRSIRGKEESFLGATRSLMRFLARPDRYRDIMAGISAPVLLISGDADRLVPIAAARRVAAANPQWDSVFMTGVGHTPQLETPAAVIDAVTTWLARTTTIAGK</sequence>
<dbReference type="SUPFAM" id="SSF53474">
    <property type="entry name" value="alpha/beta-Hydrolases"/>
    <property type="match status" value="1"/>
</dbReference>
<protein>
    <submittedName>
        <fullName evidence="2">Alpha/beta fold hydrolase</fullName>
    </submittedName>
</protein>
<dbReference type="EMBL" id="JBHLUD010000003">
    <property type="protein sequence ID" value="MFC0542015.1"/>
    <property type="molecule type" value="Genomic_DNA"/>
</dbReference>
<keyword evidence="2" id="KW-0378">Hydrolase</keyword>
<dbReference type="Pfam" id="PF12697">
    <property type="entry name" value="Abhydrolase_6"/>
    <property type="match status" value="1"/>
</dbReference>
<dbReference type="InterPro" id="IPR029058">
    <property type="entry name" value="AB_hydrolase_fold"/>
</dbReference>
<accession>A0ABV6MNZ0</accession>
<feature type="domain" description="AB hydrolase-1" evidence="1">
    <location>
        <begin position="40"/>
        <end position="295"/>
    </location>
</feature>
<evidence type="ECO:0000313" key="3">
    <source>
        <dbReference type="Proteomes" id="UP001589810"/>
    </source>
</evidence>
<gene>
    <name evidence="2" type="ORF">ACFFH7_11025</name>
</gene>
<dbReference type="Gene3D" id="3.40.50.1820">
    <property type="entry name" value="alpha/beta hydrolase"/>
    <property type="match status" value="1"/>
</dbReference>
<dbReference type="PANTHER" id="PTHR46438:SF11">
    <property type="entry name" value="LIPASE-RELATED"/>
    <property type="match status" value="1"/>
</dbReference>
<comment type="caution">
    <text evidence="2">The sequence shown here is derived from an EMBL/GenBank/DDBJ whole genome shotgun (WGS) entry which is preliminary data.</text>
</comment>
<name>A0ABV6MNZ0_9PSEU</name>
<dbReference type="RefSeq" id="WP_273943199.1">
    <property type="nucleotide sequence ID" value="NZ_CP097263.1"/>
</dbReference>
<dbReference type="GO" id="GO:0016787">
    <property type="term" value="F:hydrolase activity"/>
    <property type="evidence" value="ECO:0007669"/>
    <property type="project" value="UniProtKB-KW"/>
</dbReference>
<dbReference type="PANTHER" id="PTHR46438">
    <property type="entry name" value="ALPHA/BETA-HYDROLASES SUPERFAMILY PROTEIN"/>
    <property type="match status" value="1"/>
</dbReference>
<organism evidence="2 3">
    <name type="scientific">Kutzneria chonburiensis</name>
    <dbReference type="NCBI Taxonomy" id="1483604"/>
    <lineage>
        <taxon>Bacteria</taxon>
        <taxon>Bacillati</taxon>
        <taxon>Actinomycetota</taxon>
        <taxon>Actinomycetes</taxon>
        <taxon>Pseudonocardiales</taxon>
        <taxon>Pseudonocardiaceae</taxon>
        <taxon>Kutzneria</taxon>
    </lineage>
</organism>
<keyword evidence="3" id="KW-1185">Reference proteome</keyword>
<dbReference type="Proteomes" id="UP001589810">
    <property type="component" value="Unassembled WGS sequence"/>
</dbReference>